<dbReference type="VEuPathDB" id="FungiDB:VP01_8481g1"/>
<organism evidence="1 2">
    <name type="scientific">Puccinia sorghi</name>
    <dbReference type="NCBI Taxonomy" id="27349"/>
    <lineage>
        <taxon>Eukaryota</taxon>
        <taxon>Fungi</taxon>
        <taxon>Dikarya</taxon>
        <taxon>Basidiomycota</taxon>
        <taxon>Pucciniomycotina</taxon>
        <taxon>Pucciniomycetes</taxon>
        <taxon>Pucciniales</taxon>
        <taxon>Pucciniaceae</taxon>
        <taxon>Puccinia</taxon>
    </lineage>
</organism>
<gene>
    <name evidence="1" type="ORF">VP01_8481g1</name>
</gene>
<keyword evidence="2" id="KW-1185">Reference proteome</keyword>
<evidence type="ECO:0000313" key="1">
    <source>
        <dbReference type="EMBL" id="KNZ45117.1"/>
    </source>
</evidence>
<dbReference type="Proteomes" id="UP000037035">
    <property type="component" value="Unassembled WGS sequence"/>
</dbReference>
<accession>A0A0L6U9X9</accession>
<feature type="non-terminal residue" evidence="1">
    <location>
        <position position="1"/>
    </location>
</feature>
<evidence type="ECO:0000313" key="2">
    <source>
        <dbReference type="Proteomes" id="UP000037035"/>
    </source>
</evidence>
<proteinExistence type="predicted"/>
<reference evidence="1 2" key="1">
    <citation type="submission" date="2015-08" db="EMBL/GenBank/DDBJ databases">
        <title>Next Generation Sequencing and Analysis of the Genome of Puccinia sorghi L Schw, the Causal Agent of Maize Common Rust.</title>
        <authorList>
            <person name="Rochi L."/>
            <person name="Burguener G."/>
            <person name="Darino M."/>
            <person name="Turjanski A."/>
            <person name="Kreff E."/>
            <person name="Dieguez M.J."/>
            <person name="Sacco F."/>
        </authorList>
    </citation>
    <scope>NUCLEOTIDE SEQUENCE [LARGE SCALE GENOMIC DNA]</scope>
    <source>
        <strain evidence="1 2">RO10H11247</strain>
    </source>
</reference>
<protein>
    <submittedName>
        <fullName evidence="1">Uncharacterized protein</fullName>
    </submittedName>
</protein>
<dbReference type="EMBL" id="LAVV01014028">
    <property type="protein sequence ID" value="KNZ45117.1"/>
    <property type="molecule type" value="Genomic_DNA"/>
</dbReference>
<name>A0A0L6U9X9_9BASI</name>
<comment type="caution">
    <text evidence="1">The sequence shown here is derived from an EMBL/GenBank/DDBJ whole genome shotgun (WGS) entry which is preliminary data.</text>
</comment>
<dbReference type="AlphaFoldDB" id="A0A0L6U9X9"/>
<sequence length="165" mass="18688">KIQRLSTNLPFPAPFPSPFINESSYFYSQFPIKKLSKPFLPHLLPSTVNPKATTHIDSSFKSAGKSAKTKFLCEPIKYKSSVKFLLASGSNFNKWKADLNMDICLYLKYMGFLENLVGIVTAPKEGFFLSFSISFFSFLLHLRPSTQAPFPRCISSCPHQKYNLT</sequence>